<proteinExistence type="predicted"/>
<gene>
    <name evidence="3" type="ORF">NDI79_21060</name>
</gene>
<dbReference type="Proteomes" id="UP001254813">
    <property type="component" value="Unassembled WGS sequence"/>
</dbReference>
<accession>A0ABU2G954</accession>
<reference evidence="3 4" key="1">
    <citation type="submission" date="2022-06" db="EMBL/GenBank/DDBJ databases">
        <title>Halogeometricum sp. a new haloarchaeum isolate from saline soil.</title>
        <authorList>
            <person name="Strakova D."/>
            <person name="Galisteo C."/>
            <person name="Sanchez-Porro C."/>
            <person name="Ventosa A."/>
        </authorList>
    </citation>
    <scope>NUCLEOTIDE SEQUENCE [LARGE SCALE GENOMIC DNA]</scope>
    <source>
        <strain evidence="4">S3BR25-2</strain>
    </source>
</reference>
<evidence type="ECO:0000313" key="4">
    <source>
        <dbReference type="Proteomes" id="UP001254813"/>
    </source>
</evidence>
<name>A0ABU2G954_9EURY</name>
<keyword evidence="4" id="KW-1185">Reference proteome</keyword>
<evidence type="ECO:0000259" key="2">
    <source>
        <dbReference type="Pfam" id="PF25958"/>
    </source>
</evidence>
<sequence length="289" mass="32355">MTGRQSDFEELRPLGEATHVPDDELSGRAEGQRRKRPESYPDRSRSTRSKCSSCGASIPANRTKCRFCLSNHLDGTSNDSPTPDTEWTLLHVVHLLVEASTFYAAVAKGTAAATLLTKVDRDPTVDDCQLIYDLDTKPAAQLTDRWPPLPEAVRVTSERGEQLLTVARERTGGTESTRSQREGAHTTFLYEEGGRDVREEDRLTALLESAESDVWLVSAIALQRAVDDEHSEDRQPSTPSKTRLECRSCDRATEHQFQEFESLPDDEWSGQPMWKCQVCQSPRHGPTPQ</sequence>
<dbReference type="RefSeq" id="WP_310930708.1">
    <property type="nucleotide sequence ID" value="NZ_JAMQOQ010000007.1"/>
</dbReference>
<feature type="domain" description="DUF7995" evidence="2">
    <location>
        <begin position="91"/>
        <end position="171"/>
    </location>
</feature>
<evidence type="ECO:0000256" key="1">
    <source>
        <dbReference type="SAM" id="MobiDB-lite"/>
    </source>
</evidence>
<evidence type="ECO:0000313" key="3">
    <source>
        <dbReference type="EMBL" id="MDS0296663.1"/>
    </source>
</evidence>
<protein>
    <recommendedName>
        <fullName evidence="2">DUF7995 domain-containing protein</fullName>
    </recommendedName>
</protein>
<dbReference type="Pfam" id="PF25958">
    <property type="entry name" value="DUF7995"/>
    <property type="match status" value="1"/>
</dbReference>
<feature type="compositionally biased region" description="Basic and acidic residues" evidence="1">
    <location>
        <begin position="1"/>
        <end position="45"/>
    </location>
</feature>
<organism evidence="3 4">
    <name type="scientific">Halogeometricum luteum</name>
    <dbReference type="NCBI Taxonomy" id="2950537"/>
    <lineage>
        <taxon>Archaea</taxon>
        <taxon>Methanobacteriati</taxon>
        <taxon>Methanobacteriota</taxon>
        <taxon>Stenosarchaea group</taxon>
        <taxon>Halobacteria</taxon>
        <taxon>Halobacteriales</taxon>
        <taxon>Haloferacaceae</taxon>
        <taxon>Halogeometricum</taxon>
    </lineage>
</organism>
<dbReference type="InterPro" id="IPR058308">
    <property type="entry name" value="DUF7995"/>
</dbReference>
<feature type="region of interest" description="Disordered" evidence="1">
    <location>
        <begin position="1"/>
        <end position="55"/>
    </location>
</feature>
<comment type="caution">
    <text evidence="3">The sequence shown here is derived from an EMBL/GenBank/DDBJ whole genome shotgun (WGS) entry which is preliminary data.</text>
</comment>
<dbReference type="EMBL" id="JAMQOQ010000007">
    <property type="protein sequence ID" value="MDS0296663.1"/>
    <property type="molecule type" value="Genomic_DNA"/>
</dbReference>